<evidence type="ECO:0000313" key="8">
    <source>
        <dbReference type="EMBL" id="KAA0153532.1"/>
    </source>
</evidence>
<dbReference type="Proteomes" id="UP000325113">
    <property type="component" value="Unassembled WGS sequence"/>
</dbReference>
<dbReference type="Proteomes" id="UP000323011">
    <property type="component" value="Unassembled WGS sequence"/>
</dbReference>
<evidence type="ECO:0000313" key="10">
    <source>
        <dbReference type="EMBL" id="KAA0174503.1"/>
    </source>
</evidence>
<evidence type="ECO:0000313" key="13">
    <source>
        <dbReference type="Proteomes" id="UP000324907"/>
    </source>
</evidence>
<evidence type="ECO:0000256" key="5">
    <source>
        <dbReference type="SAM" id="MobiDB-lite"/>
    </source>
</evidence>
<evidence type="ECO:0000313" key="7">
    <source>
        <dbReference type="EMBL" id="KAA0153095.1"/>
    </source>
</evidence>
<dbReference type="Pfam" id="PF01092">
    <property type="entry name" value="Ribosomal_S6e"/>
    <property type="match status" value="1"/>
</dbReference>
<dbReference type="GO" id="GO:0006412">
    <property type="term" value="P:translation"/>
    <property type="evidence" value="ECO:0007669"/>
    <property type="project" value="InterPro"/>
</dbReference>
<reference evidence="11 12" key="1">
    <citation type="submission" date="2019-07" db="EMBL/GenBank/DDBJ databases">
        <title>Genomes of Cafeteria roenbergensis.</title>
        <authorList>
            <person name="Fischer M.G."/>
            <person name="Hackl T."/>
            <person name="Roman M."/>
        </authorList>
    </citation>
    <scope>NUCLEOTIDE SEQUENCE [LARGE SCALE GENOMIC DNA]</scope>
    <source>
        <strain evidence="7 12">BVI</strain>
        <strain evidence="9 14">Cflag</strain>
        <strain evidence="10 11">E4-10P</strain>
        <strain evidence="8 13">RCC970-E3</strain>
    </source>
</reference>
<dbReference type="GO" id="GO:1990904">
    <property type="term" value="C:ribonucleoprotein complex"/>
    <property type="evidence" value="ECO:0007669"/>
    <property type="project" value="UniProtKB-KW"/>
</dbReference>
<dbReference type="InterPro" id="IPR001377">
    <property type="entry name" value="Ribosomal_eS6"/>
</dbReference>
<evidence type="ECO:0000256" key="4">
    <source>
        <dbReference type="PIRNR" id="PIRNR002129"/>
    </source>
</evidence>
<dbReference type="Proteomes" id="UP000324907">
    <property type="component" value="Unassembled WGS sequence"/>
</dbReference>
<dbReference type="GO" id="GO:0005840">
    <property type="term" value="C:ribosome"/>
    <property type="evidence" value="ECO:0007669"/>
    <property type="project" value="UniProtKB-KW"/>
</dbReference>
<evidence type="ECO:0000256" key="1">
    <source>
        <dbReference type="ARBA" id="ARBA00009312"/>
    </source>
</evidence>
<evidence type="ECO:0000313" key="11">
    <source>
        <dbReference type="Proteomes" id="UP000322899"/>
    </source>
</evidence>
<dbReference type="EMBL" id="HBET01007404">
    <property type="protein sequence ID" value="CAD8560656.1"/>
    <property type="molecule type" value="Transcribed_RNA"/>
</dbReference>
<dbReference type="Gene3D" id="1.20.5.2650">
    <property type="match status" value="1"/>
</dbReference>
<evidence type="ECO:0000256" key="3">
    <source>
        <dbReference type="ARBA" id="ARBA00023274"/>
    </source>
</evidence>
<name>A0A5A8CKC7_CAFRO</name>
<dbReference type="InterPro" id="IPR014401">
    <property type="entry name" value="Ribosomal_eS6-like"/>
</dbReference>
<proteinExistence type="inferred from homology"/>
<dbReference type="PROSITE" id="PS00578">
    <property type="entry name" value="RIBOSOMAL_S6E"/>
    <property type="match status" value="1"/>
</dbReference>
<evidence type="ECO:0000313" key="9">
    <source>
        <dbReference type="EMBL" id="KAA0159883.1"/>
    </source>
</evidence>
<gene>
    <name evidence="6" type="ORF">CROE0942_LOCUS4992</name>
    <name evidence="10" type="ORF">FNF27_04099</name>
    <name evidence="8" type="ORF">FNF28_06925</name>
    <name evidence="7" type="ORF">FNF29_03283</name>
    <name evidence="9" type="ORF">FNF31_04684</name>
</gene>
<dbReference type="EMBL" id="VLTL01000197">
    <property type="protein sequence ID" value="KAA0153532.1"/>
    <property type="molecule type" value="Genomic_DNA"/>
</dbReference>
<keyword evidence="3 4" id="KW-0687">Ribonucleoprotein</keyword>
<keyword evidence="2 4" id="KW-0689">Ribosomal protein</keyword>
<evidence type="ECO:0000313" key="12">
    <source>
        <dbReference type="Proteomes" id="UP000323011"/>
    </source>
</evidence>
<dbReference type="SMART" id="SM01405">
    <property type="entry name" value="Ribosomal_S6e"/>
    <property type="match status" value="1"/>
</dbReference>
<organism evidence="8 13">
    <name type="scientific">Cafeteria roenbergensis</name>
    <name type="common">Marine flagellate</name>
    <dbReference type="NCBI Taxonomy" id="33653"/>
    <lineage>
        <taxon>Eukaryota</taxon>
        <taxon>Sar</taxon>
        <taxon>Stramenopiles</taxon>
        <taxon>Bigyra</taxon>
        <taxon>Opalozoa</taxon>
        <taxon>Bicosoecida</taxon>
        <taxon>Cafeteriaceae</taxon>
        <taxon>Cafeteria</taxon>
    </lineage>
</organism>
<dbReference type="PANTHER" id="PTHR11502">
    <property type="entry name" value="40S RIBOSOMAL PROTEIN S6"/>
    <property type="match status" value="1"/>
</dbReference>
<reference evidence="6" key="2">
    <citation type="submission" date="2021-01" db="EMBL/GenBank/DDBJ databases">
        <authorList>
            <person name="Corre E."/>
            <person name="Pelletier E."/>
            <person name="Niang G."/>
            <person name="Scheremetjew M."/>
            <person name="Finn R."/>
            <person name="Kale V."/>
            <person name="Holt S."/>
            <person name="Cochrane G."/>
            <person name="Meng A."/>
            <person name="Brown T."/>
            <person name="Cohen L."/>
        </authorList>
    </citation>
    <scope>NUCLEOTIDE SEQUENCE</scope>
    <source>
        <strain evidence="6">E4-10</strain>
    </source>
</reference>
<dbReference type="OMA" id="YVITHEK"/>
<dbReference type="EMBL" id="VLTM01000050">
    <property type="protein sequence ID" value="KAA0159883.1"/>
    <property type="molecule type" value="Genomic_DNA"/>
</dbReference>
<evidence type="ECO:0000313" key="6">
    <source>
        <dbReference type="EMBL" id="CAD8560656.1"/>
    </source>
</evidence>
<comment type="similarity">
    <text evidence="1 4">Belongs to the eukaryotic ribosomal protein eS6 family.</text>
</comment>
<dbReference type="PIRSF" id="PIRSF002129">
    <property type="entry name" value="Ribosom_S6_euk"/>
    <property type="match status" value="1"/>
</dbReference>
<dbReference type="OrthoDB" id="10260596at2759"/>
<evidence type="ECO:0000313" key="14">
    <source>
        <dbReference type="Proteomes" id="UP000325113"/>
    </source>
</evidence>
<sequence length="236" mass="26835">MKFNIANPATGTMKCIEIDDEKKLASFYDKRISQEVDGKALGDEFEDFIFRIAGGNDKQGFPMMQGVLRGERVRLLMSKGMTYYRPRRAGERKRKSVRGCIIGPDISVIQLVVVKAGKEFPGLTDEASVRPRRLGPKRANNIRKLFNLSPEDKVEDYVIKRDVTRKGRTVTKSPKIQRLVTPRRVMRKQQYQASKVAAREKARSEAAEYEALIKARADERRESAAARRSSRRSGKA</sequence>
<feature type="region of interest" description="Disordered" evidence="5">
    <location>
        <begin position="217"/>
        <end position="236"/>
    </location>
</feature>
<keyword evidence="12" id="KW-1185">Reference proteome</keyword>
<dbReference type="InterPro" id="IPR018282">
    <property type="entry name" value="Ribosomal_eS6_CS"/>
</dbReference>
<evidence type="ECO:0000256" key="2">
    <source>
        <dbReference type="ARBA" id="ARBA00022980"/>
    </source>
</evidence>
<dbReference type="GO" id="GO:0003735">
    <property type="term" value="F:structural constituent of ribosome"/>
    <property type="evidence" value="ECO:0007669"/>
    <property type="project" value="InterPro"/>
</dbReference>
<dbReference type="EMBL" id="VLTN01000017">
    <property type="protein sequence ID" value="KAA0153095.1"/>
    <property type="molecule type" value="Genomic_DNA"/>
</dbReference>
<dbReference type="AlphaFoldDB" id="A0A5A8CKC7"/>
<protein>
    <recommendedName>
        <fullName evidence="4">40S ribosomal protein S6</fullName>
    </recommendedName>
</protein>
<accession>A0A5A8CKC7</accession>
<dbReference type="Proteomes" id="UP000322899">
    <property type="component" value="Unassembled WGS sequence"/>
</dbReference>
<dbReference type="EMBL" id="VLTO01000022">
    <property type="protein sequence ID" value="KAA0174503.1"/>
    <property type="molecule type" value="Genomic_DNA"/>
</dbReference>